<dbReference type="PROSITE" id="PS50837">
    <property type="entry name" value="NACHT"/>
    <property type="match status" value="1"/>
</dbReference>
<dbReference type="EnsemblMetazoa" id="XM_038214792.1">
    <property type="protein sequence ID" value="XP_038070720.1"/>
    <property type="gene ID" value="LOC119739748"/>
</dbReference>
<dbReference type="GeneID" id="119739748"/>
<dbReference type="InterPro" id="IPR032675">
    <property type="entry name" value="LRR_dom_sf"/>
</dbReference>
<dbReference type="GO" id="GO:0005524">
    <property type="term" value="F:ATP binding"/>
    <property type="evidence" value="ECO:0007669"/>
    <property type="project" value="UniProtKB-KW"/>
</dbReference>
<dbReference type="Proteomes" id="UP000887568">
    <property type="component" value="Unplaced"/>
</dbReference>
<dbReference type="OrthoDB" id="4207253at2759"/>
<evidence type="ECO:0000256" key="1">
    <source>
        <dbReference type="ARBA" id="ARBA00022741"/>
    </source>
</evidence>
<dbReference type="Pfam" id="PF05729">
    <property type="entry name" value="NACHT"/>
    <property type="match status" value="1"/>
</dbReference>
<evidence type="ECO:0000313" key="5">
    <source>
        <dbReference type="Proteomes" id="UP000887568"/>
    </source>
</evidence>
<accession>A0A914B4I8</accession>
<dbReference type="PANTHER" id="PTHR46312">
    <property type="entry name" value="NACHT DOMAIN-CONTAINING PROTEIN"/>
    <property type="match status" value="1"/>
</dbReference>
<dbReference type="RefSeq" id="XP_038070719.1">
    <property type="nucleotide sequence ID" value="XM_038214791.1"/>
</dbReference>
<dbReference type="SUPFAM" id="SSF52047">
    <property type="entry name" value="RNI-like"/>
    <property type="match status" value="1"/>
</dbReference>
<organism evidence="4 5">
    <name type="scientific">Patiria miniata</name>
    <name type="common">Bat star</name>
    <name type="synonym">Asterina miniata</name>
    <dbReference type="NCBI Taxonomy" id="46514"/>
    <lineage>
        <taxon>Eukaryota</taxon>
        <taxon>Metazoa</taxon>
        <taxon>Echinodermata</taxon>
        <taxon>Eleutherozoa</taxon>
        <taxon>Asterozoa</taxon>
        <taxon>Asteroidea</taxon>
        <taxon>Valvatacea</taxon>
        <taxon>Valvatida</taxon>
        <taxon>Asterinidae</taxon>
        <taxon>Patiria</taxon>
    </lineage>
</organism>
<evidence type="ECO:0000313" key="4">
    <source>
        <dbReference type="EnsemblMetazoa" id="XP_038070719.1"/>
    </source>
</evidence>
<reference evidence="4" key="1">
    <citation type="submission" date="2022-11" db="UniProtKB">
        <authorList>
            <consortium name="EnsemblMetazoa"/>
        </authorList>
    </citation>
    <scope>IDENTIFICATION</scope>
</reference>
<proteinExistence type="predicted"/>
<dbReference type="AlphaFoldDB" id="A0A914B4I8"/>
<keyword evidence="5" id="KW-1185">Reference proteome</keyword>
<keyword evidence="2" id="KW-0067">ATP-binding</keyword>
<keyword evidence="1" id="KW-0547">Nucleotide-binding</keyword>
<evidence type="ECO:0000259" key="3">
    <source>
        <dbReference type="PROSITE" id="PS50837"/>
    </source>
</evidence>
<feature type="domain" description="NACHT" evidence="3">
    <location>
        <begin position="93"/>
        <end position="288"/>
    </location>
</feature>
<dbReference type="Gene3D" id="3.40.50.300">
    <property type="entry name" value="P-loop containing nucleotide triphosphate hydrolases"/>
    <property type="match status" value="1"/>
</dbReference>
<dbReference type="InterPro" id="IPR027417">
    <property type="entry name" value="P-loop_NTPase"/>
</dbReference>
<sequence length="742" mass="84019">MGQVLGSDLRYCQQQLNQHYKATTSTIPAHPLDPSRRVDINEFFFELQLAQRGKQTTQEHVSLPREERIVDKPENISLSSWEDFFRIRKVGGIKAILSGGAGFGKSTLLLRVANASTKFSLTSCLRKFKLVFLVKLKQMRNSSCVIDAIFEQIFPINIRLTKPQLKELIADNEANTLFLLDGLDEIPLDVLNSQEGVYRVQDILHGRVLPKSFVLVTTRPHMVEYITKGYPHYAHVQTLGFTTETTNKYILTHFAENINSAEKLISNLKSNTSLQTMAQVPIITLLLCIVWENLSKLPERLTALYTEFAEVLVGRRCNEGEDKVRLMNSVLRGLGRVALDGLLDPKGERLVFSSDEFDKKDLEDGCRLGFLQQESCTSGLALMQIVTFIHKSVQEYCAAYFFANLHHADEEMFHEKLQQIHPGNVHAMEYLLRFTCGISSRSPATGLILEHVQKQHPVLYLKRFVRLLFFESNSHEIAARIDRSTHVKCDSQEDLIALRYFLHNVPLPLDDTEFEFGCRSYEVLTLLRDVLLDGNIKPATNQDSAGFIKVRYNMSARGNEELLELEETLERMDEALRDRLRLSLHIGPNSRLDDRCGRLPCISNQVEYVHLIGWPHGIVTLTNALEGCNILQTVILLGVNLRGRVCRIAPLVPPSLQDLMILCCYMNDDDVKVLISILPAGHGLIKLCVSLSSCTLKGVRNLTAHLRGLPNLQVLDIDTCSQIDRHLVKEVVKQDLPNVIFV</sequence>
<protein>
    <recommendedName>
        <fullName evidence="3">NACHT domain-containing protein</fullName>
    </recommendedName>
</protein>
<dbReference type="Gene3D" id="3.80.10.10">
    <property type="entry name" value="Ribonuclease Inhibitor"/>
    <property type="match status" value="1"/>
</dbReference>
<dbReference type="InterPro" id="IPR007111">
    <property type="entry name" value="NACHT_NTPase"/>
</dbReference>
<dbReference type="SUPFAM" id="SSF52540">
    <property type="entry name" value="P-loop containing nucleoside triphosphate hydrolases"/>
    <property type="match status" value="1"/>
</dbReference>
<dbReference type="EnsemblMetazoa" id="XM_038214791.1">
    <property type="protein sequence ID" value="XP_038070719.1"/>
    <property type="gene ID" value="LOC119739748"/>
</dbReference>
<dbReference type="RefSeq" id="XP_038070720.1">
    <property type="nucleotide sequence ID" value="XM_038214792.1"/>
</dbReference>
<name>A0A914B4I8_PATMI</name>
<dbReference type="PANTHER" id="PTHR46312:SF2">
    <property type="entry name" value="NUCLEOTIDE-BINDING OLIGOMERIZATION DOMAIN-CONTAINING PROTEIN 2-LIKE"/>
    <property type="match status" value="1"/>
</dbReference>
<evidence type="ECO:0000256" key="2">
    <source>
        <dbReference type="ARBA" id="ARBA00022840"/>
    </source>
</evidence>